<dbReference type="EMBL" id="BQNB010018158">
    <property type="protein sequence ID" value="GJT71317.1"/>
    <property type="molecule type" value="Genomic_DNA"/>
</dbReference>
<sequence length="137" mass="15164">MESSKGPAQPDAPGEAVAVPRSVIVVAMPDAAYKYYGLYPASRLYKLVFCFTTQYKGHLFSHWQHVNATKWRCDSPYFRNGLPEGLCKQKQNCTVACHVKFATSKPCKEMPLHGGNSPCLRPLHLKSAPYSNGHGGH</sequence>
<dbReference type="Proteomes" id="UP001151760">
    <property type="component" value="Unassembled WGS sequence"/>
</dbReference>
<reference evidence="1" key="2">
    <citation type="submission" date="2022-01" db="EMBL/GenBank/DDBJ databases">
        <authorList>
            <person name="Yamashiro T."/>
            <person name="Shiraishi A."/>
            <person name="Satake H."/>
            <person name="Nakayama K."/>
        </authorList>
    </citation>
    <scope>NUCLEOTIDE SEQUENCE</scope>
</reference>
<gene>
    <name evidence="1" type="ORF">Tco_1030603</name>
</gene>
<proteinExistence type="predicted"/>
<evidence type="ECO:0000313" key="1">
    <source>
        <dbReference type="EMBL" id="GJT71317.1"/>
    </source>
</evidence>
<name>A0ABQ5G8Z5_9ASTR</name>
<accession>A0ABQ5G8Z5</accession>
<evidence type="ECO:0000313" key="2">
    <source>
        <dbReference type="Proteomes" id="UP001151760"/>
    </source>
</evidence>
<organism evidence="1 2">
    <name type="scientific">Tanacetum coccineum</name>
    <dbReference type="NCBI Taxonomy" id="301880"/>
    <lineage>
        <taxon>Eukaryota</taxon>
        <taxon>Viridiplantae</taxon>
        <taxon>Streptophyta</taxon>
        <taxon>Embryophyta</taxon>
        <taxon>Tracheophyta</taxon>
        <taxon>Spermatophyta</taxon>
        <taxon>Magnoliopsida</taxon>
        <taxon>eudicotyledons</taxon>
        <taxon>Gunneridae</taxon>
        <taxon>Pentapetalae</taxon>
        <taxon>asterids</taxon>
        <taxon>campanulids</taxon>
        <taxon>Asterales</taxon>
        <taxon>Asteraceae</taxon>
        <taxon>Asteroideae</taxon>
        <taxon>Anthemideae</taxon>
        <taxon>Anthemidinae</taxon>
        <taxon>Tanacetum</taxon>
    </lineage>
</organism>
<comment type="caution">
    <text evidence="1">The sequence shown here is derived from an EMBL/GenBank/DDBJ whole genome shotgun (WGS) entry which is preliminary data.</text>
</comment>
<protein>
    <submittedName>
        <fullName evidence="1">Uncharacterized protein</fullName>
    </submittedName>
</protein>
<keyword evidence="2" id="KW-1185">Reference proteome</keyword>
<reference evidence="1" key="1">
    <citation type="journal article" date="2022" name="Int. J. Mol. Sci.">
        <title>Draft Genome of Tanacetum Coccineum: Genomic Comparison of Closely Related Tanacetum-Family Plants.</title>
        <authorList>
            <person name="Yamashiro T."/>
            <person name="Shiraishi A."/>
            <person name="Nakayama K."/>
            <person name="Satake H."/>
        </authorList>
    </citation>
    <scope>NUCLEOTIDE SEQUENCE</scope>
</reference>